<dbReference type="Pfam" id="PF01478">
    <property type="entry name" value="Peptidase_A24"/>
    <property type="match status" value="1"/>
</dbReference>
<comment type="similarity">
    <text evidence="1">Belongs to the peptidase A24 family.</text>
</comment>
<accession>A0A3M8CVE9</accession>
<dbReference type="PANTHER" id="PTHR30487">
    <property type="entry name" value="TYPE 4 PREPILIN-LIKE PROTEINS LEADER PEPTIDE-PROCESSING ENZYME"/>
    <property type="match status" value="1"/>
</dbReference>
<dbReference type="RefSeq" id="WP_122913134.1">
    <property type="nucleotide sequence ID" value="NZ_RHHT01000018.1"/>
</dbReference>
<evidence type="ECO:0000256" key="1">
    <source>
        <dbReference type="ARBA" id="ARBA00005801"/>
    </source>
</evidence>
<dbReference type="AlphaFoldDB" id="A0A3M8CVE9"/>
<dbReference type="GO" id="GO:0006465">
    <property type="term" value="P:signal peptide processing"/>
    <property type="evidence" value="ECO:0007669"/>
    <property type="project" value="TreeGrafter"/>
</dbReference>
<evidence type="ECO:0000259" key="2">
    <source>
        <dbReference type="Pfam" id="PF01478"/>
    </source>
</evidence>
<dbReference type="PANTHER" id="PTHR30487:SF0">
    <property type="entry name" value="PREPILIN LEADER PEPTIDASE_N-METHYLTRANSFERASE-RELATED"/>
    <property type="match status" value="1"/>
</dbReference>
<name>A0A3M8CVE9_9BACL</name>
<evidence type="ECO:0000313" key="3">
    <source>
        <dbReference type="EMBL" id="RNB79663.1"/>
    </source>
</evidence>
<protein>
    <submittedName>
        <fullName evidence="3">Prepilin peptidase</fullName>
    </submittedName>
</protein>
<comment type="caution">
    <text evidence="3">The sequence shown here is derived from an EMBL/GenBank/DDBJ whole genome shotgun (WGS) entry which is preliminary data.</text>
</comment>
<reference evidence="3 4" key="1">
    <citation type="submission" date="2018-10" db="EMBL/GenBank/DDBJ databases">
        <title>Phylogenomics of Brevibacillus.</title>
        <authorList>
            <person name="Dunlap C."/>
        </authorList>
    </citation>
    <scope>NUCLEOTIDE SEQUENCE [LARGE SCALE GENOMIC DNA]</scope>
    <source>
        <strain evidence="3 4">JCM 15085</strain>
    </source>
</reference>
<evidence type="ECO:0000313" key="4">
    <source>
        <dbReference type="Proteomes" id="UP000281915"/>
    </source>
</evidence>
<dbReference type="EMBL" id="RHHT01000018">
    <property type="protein sequence ID" value="RNB79663.1"/>
    <property type="molecule type" value="Genomic_DNA"/>
</dbReference>
<feature type="domain" description="Prepilin type IV endopeptidase peptidase" evidence="2">
    <location>
        <begin position="4"/>
        <end position="101"/>
    </location>
</feature>
<proteinExistence type="inferred from homology"/>
<dbReference type="InterPro" id="IPR050882">
    <property type="entry name" value="Prepilin_peptidase/N-MTase"/>
</dbReference>
<dbReference type="Proteomes" id="UP000281915">
    <property type="component" value="Unassembled WGS sequence"/>
</dbReference>
<organism evidence="3 4">
    <name type="scientific">Brevibacillus panacihumi</name>
    <dbReference type="NCBI Taxonomy" id="497735"/>
    <lineage>
        <taxon>Bacteria</taxon>
        <taxon>Bacillati</taxon>
        <taxon>Bacillota</taxon>
        <taxon>Bacilli</taxon>
        <taxon>Bacillales</taxon>
        <taxon>Paenibacillaceae</taxon>
        <taxon>Brevibacillus</taxon>
    </lineage>
</organism>
<dbReference type="GO" id="GO:0004190">
    <property type="term" value="F:aspartic-type endopeptidase activity"/>
    <property type="evidence" value="ECO:0007669"/>
    <property type="project" value="InterPro"/>
</dbReference>
<dbReference type="InterPro" id="IPR000045">
    <property type="entry name" value="Prepilin_IV_endopep_pep"/>
</dbReference>
<dbReference type="Gene3D" id="1.20.120.1220">
    <property type="match status" value="1"/>
</dbReference>
<gene>
    <name evidence="3" type="ORF">EDM58_09470</name>
</gene>
<dbReference type="GO" id="GO:0005886">
    <property type="term" value="C:plasma membrane"/>
    <property type="evidence" value="ECO:0007669"/>
    <property type="project" value="TreeGrafter"/>
</dbReference>
<sequence length="165" mass="18452">MREWIVFALLAVAAWLDWRNRKIPNLLTMPMMVTGLLFQFAGGTGWLAFTGIAGGFLLTLVPVGLKGMGMGDQKLLMAVGAWSSWSEVYSLFLLSILLCLASIVLVPRSWMRLHANLNLMLVGWAAHRQLWMPAVQKSAASFSYAVWLFAAYALQSIWPSMEMRI</sequence>